<evidence type="ECO:0000259" key="1">
    <source>
        <dbReference type="PROSITE" id="PS51186"/>
    </source>
</evidence>
<name>A0ABR4XF81_9MICO</name>
<accession>A0ABR4XF81</accession>
<protein>
    <recommendedName>
        <fullName evidence="1">N-acetyltransferase domain-containing protein</fullName>
    </recommendedName>
</protein>
<dbReference type="SUPFAM" id="SSF55729">
    <property type="entry name" value="Acyl-CoA N-acyltransferases (Nat)"/>
    <property type="match status" value="1"/>
</dbReference>
<dbReference type="PANTHER" id="PTHR38009">
    <property type="entry name" value="CONSERVED HYPOTHETICAL PHAGE TAIL PROTEIN"/>
    <property type="match status" value="1"/>
</dbReference>
<keyword evidence="3" id="KW-1185">Reference proteome</keyword>
<dbReference type="InterPro" id="IPR011747">
    <property type="entry name" value="CHP02241"/>
</dbReference>
<dbReference type="InterPro" id="IPR016181">
    <property type="entry name" value="Acyl_CoA_acyltransferase"/>
</dbReference>
<comment type="caution">
    <text evidence="2">The sequence shown here is derived from an EMBL/GenBank/DDBJ whole genome shotgun (WGS) entry which is preliminary data.</text>
</comment>
<evidence type="ECO:0000313" key="3">
    <source>
        <dbReference type="Proteomes" id="UP000029990"/>
    </source>
</evidence>
<evidence type="ECO:0000313" key="2">
    <source>
        <dbReference type="EMBL" id="KGN32432.1"/>
    </source>
</evidence>
<dbReference type="PANTHER" id="PTHR38009:SF1">
    <property type="entry name" value="CONSERVED HYPOTHETICAL PHAGE TAIL PROTEIN"/>
    <property type="match status" value="1"/>
</dbReference>
<proteinExistence type="predicted"/>
<feature type="domain" description="N-acetyltransferase" evidence="1">
    <location>
        <begin position="154"/>
        <end position="296"/>
    </location>
</feature>
<dbReference type="Pfam" id="PF06841">
    <property type="entry name" value="Phage_T4_gp19"/>
    <property type="match status" value="1"/>
</dbReference>
<sequence length="296" mass="32012">MERSEPYGSFMFTVSGGGREVAGFSSLSAVKRTTAVVIGDAPPTSGAVSEAFALERGVSHDPDFVAWATRGELASRMDLDIAVHDEAGRLVRTYHLTGCWVSELQALPDLDADANAVTIDHLRLENEGWQTVPTVPEPEEITVPEEELSTGPVVSLRPIGEDWRAVADVVPTDEQRAFVHPMAARYMLTNQKGGPWTSLGIHEGETVVGHVMWGLDDDGSHWIGGFVIDRSAQGRGLGRAAMVALVGWLAEQPGHWVTRLTHHPDNVAAASLYADLGFTRTGETDEDGEIVLELRP</sequence>
<organism evidence="2 3">
    <name type="scientific">Knoellia flava TL1</name>
    <dbReference type="NCBI Taxonomy" id="1385518"/>
    <lineage>
        <taxon>Bacteria</taxon>
        <taxon>Bacillati</taxon>
        <taxon>Actinomycetota</taxon>
        <taxon>Actinomycetes</taxon>
        <taxon>Micrococcales</taxon>
        <taxon>Intrasporangiaceae</taxon>
        <taxon>Knoellia</taxon>
    </lineage>
</organism>
<dbReference type="InterPro" id="IPR010667">
    <property type="entry name" value="Phage_T4_Gp19"/>
</dbReference>
<dbReference type="Gene3D" id="3.40.630.30">
    <property type="match status" value="1"/>
</dbReference>
<gene>
    <name evidence="2" type="ORF">N798_07370</name>
</gene>
<dbReference type="CDD" id="cd04301">
    <property type="entry name" value="NAT_SF"/>
    <property type="match status" value="1"/>
</dbReference>
<dbReference type="NCBIfam" id="TIGR02241">
    <property type="entry name" value="conserved hypothetical phage tail region protein"/>
    <property type="match status" value="1"/>
</dbReference>
<dbReference type="Pfam" id="PF00583">
    <property type="entry name" value="Acetyltransf_1"/>
    <property type="match status" value="1"/>
</dbReference>
<dbReference type="PROSITE" id="PS51186">
    <property type="entry name" value="GNAT"/>
    <property type="match status" value="1"/>
</dbReference>
<reference evidence="2 3" key="1">
    <citation type="submission" date="2013-08" db="EMBL/GenBank/DDBJ databases">
        <title>The genome sequence of Knoellia flava.</title>
        <authorList>
            <person name="Zhu W."/>
            <person name="Wang G."/>
        </authorList>
    </citation>
    <scope>NUCLEOTIDE SEQUENCE [LARGE SCALE GENOMIC DNA]</scope>
    <source>
        <strain evidence="2 3">TL1</strain>
    </source>
</reference>
<dbReference type="InterPro" id="IPR000182">
    <property type="entry name" value="GNAT_dom"/>
</dbReference>
<dbReference type="Proteomes" id="UP000029990">
    <property type="component" value="Unassembled WGS sequence"/>
</dbReference>
<dbReference type="EMBL" id="AVPI01000015">
    <property type="protein sequence ID" value="KGN32432.1"/>
    <property type="molecule type" value="Genomic_DNA"/>
</dbReference>